<sequence length="52" mass="5850">MKIDVKRFIYSVALMLFILFVFPLILDSIFGTGEGHSHSVEIPSHVVPHSSH</sequence>
<proteinExistence type="predicted"/>
<reference evidence="2" key="2">
    <citation type="journal article" date="2021" name="PeerJ">
        <title>Extensive microbial diversity within the chicken gut microbiome revealed by metagenomics and culture.</title>
        <authorList>
            <person name="Gilroy R."/>
            <person name="Ravi A."/>
            <person name="Getino M."/>
            <person name="Pursley I."/>
            <person name="Horton D.L."/>
            <person name="Alikhan N.F."/>
            <person name="Baker D."/>
            <person name="Gharbi K."/>
            <person name="Hall N."/>
            <person name="Watson M."/>
            <person name="Adriaenssens E.M."/>
            <person name="Foster-Nyarko E."/>
            <person name="Jarju S."/>
            <person name="Secka A."/>
            <person name="Antonio M."/>
            <person name="Oren A."/>
            <person name="Chaudhuri R.R."/>
            <person name="La Ragione R."/>
            <person name="Hildebrand F."/>
            <person name="Pallen M.J."/>
        </authorList>
    </citation>
    <scope>NUCLEOTIDE SEQUENCE</scope>
    <source>
        <strain evidence="2">6919</strain>
    </source>
</reference>
<reference evidence="2" key="1">
    <citation type="submission" date="2020-10" db="EMBL/GenBank/DDBJ databases">
        <authorList>
            <person name="Gilroy R."/>
        </authorList>
    </citation>
    <scope>NUCLEOTIDE SEQUENCE</scope>
    <source>
        <strain evidence="2">6919</strain>
    </source>
</reference>
<comment type="caution">
    <text evidence="2">The sequence shown here is derived from an EMBL/GenBank/DDBJ whole genome shotgun (WGS) entry which is preliminary data.</text>
</comment>
<feature type="transmembrane region" description="Helical" evidence="1">
    <location>
        <begin position="7"/>
        <end position="26"/>
    </location>
</feature>
<gene>
    <name evidence="2" type="ORF">IAB88_01505</name>
</gene>
<organism evidence="2 3">
    <name type="scientific">Candidatus Limisoma faecipullorum</name>
    <dbReference type="NCBI Taxonomy" id="2840854"/>
    <lineage>
        <taxon>Bacteria</taxon>
        <taxon>Pseudomonadati</taxon>
        <taxon>Bacteroidota</taxon>
        <taxon>Bacteroidia</taxon>
        <taxon>Bacteroidales</taxon>
        <taxon>Candidatus Limisoma</taxon>
    </lineage>
</organism>
<keyword evidence="1" id="KW-1133">Transmembrane helix</keyword>
<dbReference type="EMBL" id="JADIMC010000019">
    <property type="protein sequence ID" value="MBO8475652.1"/>
    <property type="molecule type" value="Genomic_DNA"/>
</dbReference>
<keyword evidence="1" id="KW-0812">Transmembrane</keyword>
<evidence type="ECO:0000313" key="2">
    <source>
        <dbReference type="EMBL" id="MBO8475652.1"/>
    </source>
</evidence>
<dbReference type="Proteomes" id="UP000823598">
    <property type="component" value="Unassembled WGS sequence"/>
</dbReference>
<accession>A0A9D9NJH4</accession>
<protein>
    <submittedName>
        <fullName evidence="2">Uncharacterized protein</fullName>
    </submittedName>
</protein>
<dbReference type="AlphaFoldDB" id="A0A9D9NJH4"/>
<keyword evidence="1" id="KW-0472">Membrane</keyword>
<name>A0A9D9NJH4_9BACT</name>
<evidence type="ECO:0000313" key="3">
    <source>
        <dbReference type="Proteomes" id="UP000823598"/>
    </source>
</evidence>
<evidence type="ECO:0000256" key="1">
    <source>
        <dbReference type="SAM" id="Phobius"/>
    </source>
</evidence>